<dbReference type="InterPro" id="IPR025731">
    <property type="entry name" value="YecR-like"/>
</dbReference>
<organism evidence="2 3">
    <name type="scientific">Pseudomonas spirodelae</name>
    <dbReference type="NCBI Taxonomy" id="3101751"/>
    <lineage>
        <taxon>Bacteria</taxon>
        <taxon>Pseudomonadati</taxon>
        <taxon>Pseudomonadota</taxon>
        <taxon>Gammaproteobacteria</taxon>
        <taxon>Pseudomonadales</taxon>
        <taxon>Pseudomonadaceae</taxon>
        <taxon>Pseudomonas</taxon>
    </lineage>
</organism>
<evidence type="ECO:0000313" key="3">
    <source>
        <dbReference type="Proteomes" id="UP001292571"/>
    </source>
</evidence>
<keyword evidence="2" id="KW-0449">Lipoprotein</keyword>
<keyword evidence="3" id="KW-1185">Reference proteome</keyword>
<gene>
    <name evidence="2" type="primary">yecR</name>
    <name evidence="2" type="ORF">SOP97_13820</name>
</gene>
<feature type="signal peptide" evidence="1">
    <location>
        <begin position="1"/>
        <end position="23"/>
    </location>
</feature>
<proteinExistence type="predicted"/>
<protein>
    <submittedName>
        <fullName evidence="2">YecR family lipoprotein</fullName>
    </submittedName>
</protein>
<dbReference type="RefSeq" id="WP_274089428.1">
    <property type="nucleotide sequence ID" value="NZ_JAYEET010000042.1"/>
</dbReference>
<name>A0ABU5PB30_9PSED</name>
<accession>A0ABU5PB30</accession>
<sequence>MSAARTIKTLTIMLAFVAMTGCATKKNFYATDGSRADGTVDMAYDFAQFEQPVIDIAQAKSIAKSKCRVWGYSDAEAFGGRQQNCHQTNGYGTCIAGQIVHKYQCIGNISEAPMIQPAAAPLSAAPAAAGSLSKGEWQQIQLNQLKLESGLSYEEYQKRYRQIMGQ</sequence>
<evidence type="ECO:0000313" key="2">
    <source>
        <dbReference type="EMBL" id="MEA1606881.1"/>
    </source>
</evidence>
<evidence type="ECO:0000256" key="1">
    <source>
        <dbReference type="SAM" id="SignalP"/>
    </source>
</evidence>
<feature type="chain" id="PRO_5045372525" evidence="1">
    <location>
        <begin position="24"/>
        <end position="166"/>
    </location>
</feature>
<dbReference type="Proteomes" id="UP001292571">
    <property type="component" value="Unassembled WGS sequence"/>
</dbReference>
<dbReference type="Pfam" id="PF13992">
    <property type="entry name" value="YecR"/>
    <property type="match status" value="1"/>
</dbReference>
<reference evidence="2 3" key="1">
    <citation type="submission" date="2023-12" db="EMBL/GenBank/DDBJ databases">
        <title>Pseudomonas sp. T5W1.</title>
        <authorList>
            <person name="Maltman C."/>
        </authorList>
    </citation>
    <scope>NUCLEOTIDE SEQUENCE [LARGE SCALE GENOMIC DNA]</scope>
    <source>
        <strain evidence="2 3">T5W1</strain>
    </source>
</reference>
<dbReference type="EMBL" id="JAYEET010000042">
    <property type="protein sequence ID" value="MEA1606881.1"/>
    <property type="molecule type" value="Genomic_DNA"/>
</dbReference>
<keyword evidence="1" id="KW-0732">Signal</keyword>
<dbReference type="PROSITE" id="PS51257">
    <property type="entry name" value="PROKAR_LIPOPROTEIN"/>
    <property type="match status" value="1"/>
</dbReference>
<comment type="caution">
    <text evidence="2">The sequence shown here is derived from an EMBL/GenBank/DDBJ whole genome shotgun (WGS) entry which is preliminary data.</text>
</comment>